<protein>
    <submittedName>
        <fullName evidence="1">Uncharacterized protein</fullName>
    </submittedName>
</protein>
<gene>
    <name evidence="1" type="ORF">DMN91_003983</name>
</gene>
<evidence type="ECO:0000313" key="2">
    <source>
        <dbReference type="Proteomes" id="UP000279307"/>
    </source>
</evidence>
<organism evidence="1 2">
    <name type="scientific">Ooceraea biroi</name>
    <name type="common">Clonal raider ant</name>
    <name type="synonym">Cerapachys biroi</name>
    <dbReference type="NCBI Taxonomy" id="2015173"/>
    <lineage>
        <taxon>Eukaryota</taxon>
        <taxon>Metazoa</taxon>
        <taxon>Ecdysozoa</taxon>
        <taxon>Arthropoda</taxon>
        <taxon>Hexapoda</taxon>
        <taxon>Insecta</taxon>
        <taxon>Pterygota</taxon>
        <taxon>Neoptera</taxon>
        <taxon>Endopterygota</taxon>
        <taxon>Hymenoptera</taxon>
        <taxon>Apocrita</taxon>
        <taxon>Aculeata</taxon>
        <taxon>Formicoidea</taxon>
        <taxon>Formicidae</taxon>
        <taxon>Dorylinae</taxon>
        <taxon>Ooceraea</taxon>
    </lineage>
</organism>
<dbReference type="EMBL" id="QOIP01000004">
    <property type="protein sequence ID" value="RLU23775.1"/>
    <property type="molecule type" value="Genomic_DNA"/>
</dbReference>
<comment type="caution">
    <text evidence="1">The sequence shown here is derived from an EMBL/GenBank/DDBJ whole genome shotgun (WGS) entry which is preliminary data.</text>
</comment>
<proteinExistence type="predicted"/>
<evidence type="ECO:0000313" key="1">
    <source>
        <dbReference type="EMBL" id="RLU23775.1"/>
    </source>
</evidence>
<dbReference type="Proteomes" id="UP000279307">
    <property type="component" value="Chromosome 4"/>
</dbReference>
<accession>A0A3L8DTJ7</accession>
<reference evidence="1 2" key="1">
    <citation type="journal article" date="2018" name="Genome Res.">
        <title>The genomic architecture and molecular evolution of ant odorant receptors.</title>
        <authorList>
            <person name="McKenzie S.K."/>
            <person name="Kronauer D.J.C."/>
        </authorList>
    </citation>
    <scope>NUCLEOTIDE SEQUENCE [LARGE SCALE GENOMIC DNA]</scope>
    <source>
        <strain evidence="1">Clonal line C1</strain>
    </source>
</reference>
<name>A0A3L8DTJ7_OOCBI</name>
<sequence length="78" mass="8573">MAKLCEHALETRFVTKVPQTPAVLMAVWLAIQWMLPAGTQDGDVFVAASTSAISIPNDNDFLIDLFIIHYGPKSQKSL</sequence>
<dbReference type="AlphaFoldDB" id="A0A3L8DTJ7"/>